<dbReference type="RefSeq" id="WP_345403195.1">
    <property type="nucleotide sequence ID" value="NZ_BAABHG010000014.1"/>
</dbReference>
<keyword evidence="3" id="KW-1185">Reference proteome</keyword>
<comment type="caution">
    <text evidence="2">The sequence shown here is derived from an EMBL/GenBank/DDBJ whole genome shotgun (WGS) entry which is preliminary data.</text>
</comment>
<gene>
    <name evidence="2" type="ORF">ACFSYJ_14205</name>
</gene>
<reference evidence="3" key="1">
    <citation type="journal article" date="2019" name="Int. J. Syst. Evol. Microbiol.">
        <title>The Global Catalogue of Microorganisms (GCM) 10K type strain sequencing project: providing services to taxonomists for standard genome sequencing and annotation.</title>
        <authorList>
            <consortium name="The Broad Institute Genomics Platform"/>
            <consortium name="The Broad Institute Genome Sequencing Center for Infectious Disease"/>
            <person name="Wu L."/>
            <person name="Ma J."/>
        </authorList>
    </citation>
    <scope>NUCLEOTIDE SEQUENCE [LARGE SCALE GENOMIC DNA]</scope>
    <source>
        <strain evidence="3">CGMCC 4.7643</strain>
    </source>
</reference>
<name>A0ABW5GEV6_9PSEU</name>
<evidence type="ECO:0000313" key="2">
    <source>
        <dbReference type="EMBL" id="MFD2459764.1"/>
    </source>
</evidence>
<feature type="region of interest" description="Disordered" evidence="1">
    <location>
        <begin position="294"/>
        <end position="320"/>
    </location>
</feature>
<proteinExistence type="predicted"/>
<dbReference type="Proteomes" id="UP001597419">
    <property type="component" value="Unassembled WGS sequence"/>
</dbReference>
<dbReference type="SUPFAM" id="SSF48452">
    <property type="entry name" value="TPR-like"/>
    <property type="match status" value="1"/>
</dbReference>
<evidence type="ECO:0000313" key="3">
    <source>
        <dbReference type="Proteomes" id="UP001597419"/>
    </source>
</evidence>
<evidence type="ECO:0000256" key="1">
    <source>
        <dbReference type="SAM" id="MobiDB-lite"/>
    </source>
</evidence>
<evidence type="ECO:0008006" key="4">
    <source>
        <dbReference type="Google" id="ProtNLM"/>
    </source>
</evidence>
<dbReference type="InterPro" id="IPR011990">
    <property type="entry name" value="TPR-like_helical_dom_sf"/>
</dbReference>
<protein>
    <recommendedName>
        <fullName evidence="4">Transcriptional regulator</fullName>
    </recommendedName>
</protein>
<dbReference type="Gene3D" id="1.25.40.10">
    <property type="entry name" value="Tetratricopeptide repeat domain"/>
    <property type="match status" value="1"/>
</dbReference>
<sequence>MAASTDEEPRPVRVDAGAIDDLEAAVGTFRALDYRLGGGYCRDALRVLKVSGRLLRRGMVPEQLRARLCTALADTHNLLGWTEFDAGNARAARHRFERALELATEAGNDDLVANICYRLGRLHLHYHAVGPAMAEFARGQEAARRSGSALALAILAANQAWAFALCGAADEAMANLGRASEEFANAGDAPPPPWAAFFGATDLAAMTGTVRTELARTVDVRHGARAIPELTRAIEAYGPEMARSRSFTMIWLAVCHALLGDVDEAGRVGAEAIELARGLRSARARDRLWPLDEAVRRQGPSPPGKELLERIGRFRAPQAS</sequence>
<accession>A0ABW5GEV6</accession>
<organism evidence="2 3">
    <name type="scientific">Amycolatopsis samaneae</name>
    <dbReference type="NCBI Taxonomy" id="664691"/>
    <lineage>
        <taxon>Bacteria</taxon>
        <taxon>Bacillati</taxon>
        <taxon>Actinomycetota</taxon>
        <taxon>Actinomycetes</taxon>
        <taxon>Pseudonocardiales</taxon>
        <taxon>Pseudonocardiaceae</taxon>
        <taxon>Amycolatopsis</taxon>
    </lineage>
</organism>
<dbReference type="EMBL" id="JBHUKU010000007">
    <property type="protein sequence ID" value="MFD2459764.1"/>
    <property type="molecule type" value="Genomic_DNA"/>
</dbReference>